<reference evidence="7 8" key="1">
    <citation type="submission" date="2018-05" db="EMBL/GenBank/DDBJ databases">
        <title>Micromonosporas from Atacama Desert.</title>
        <authorList>
            <person name="Carro L."/>
            <person name="Golinska P."/>
            <person name="Klenk H.-P."/>
            <person name="Goodfellow M."/>
        </authorList>
    </citation>
    <scope>NUCLEOTIDE SEQUENCE [LARGE SCALE GENOMIC DNA]</scope>
    <source>
        <strain evidence="7 8">4G51</strain>
    </source>
</reference>
<feature type="transmembrane region" description="Helical" evidence="5">
    <location>
        <begin position="58"/>
        <end position="76"/>
    </location>
</feature>
<dbReference type="Pfam" id="PF04932">
    <property type="entry name" value="Wzy_C"/>
    <property type="match status" value="1"/>
</dbReference>
<evidence type="ECO:0000256" key="1">
    <source>
        <dbReference type="ARBA" id="ARBA00004141"/>
    </source>
</evidence>
<dbReference type="OrthoDB" id="1118146at2"/>
<dbReference type="PANTHER" id="PTHR37422:SF17">
    <property type="entry name" value="O-ANTIGEN LIGASE"/>
    <property type="match status" value="1"/>
</dbReference>
<keyword evidence="2 5" id="KW-0812">Transmembrane</keyword>
<evidence type="ECO:0000313" key="8">
    <source>
        <dbReference type="Proteomes" id="UP000246050"/>
    </source>
</evidence>
<keyword evidence="4 5" id="KW-0472">Membrane</keyword>
<comment type="subcellular location">
    <subcellularLocation>
        <location evidence="1">Membrane</location>
        <topology evidence="1">Multi-pass membrane protein</topology>
    </subcellularLocation>
</comment>
<evidence type="ECO:0000256" key="2">
    <source>
        <dbReference type="ARBA" id="ARBA00022692"/>
    </source>
</evidence>
<name>A0A317DJ97_9ACTN</name>
<feature type="transmembrane region" description="Helical" evidence="5">
    <location>
        <begin position="151"/>
        <end position="168"/>
    </location>
</feature>
<comment type="caution">
    <text evidence="7">The sequence shown here is derived from an EMBL/GenBank/DDBJ whole genome shotgun (WGS) entry which is preliminary data.</text>
</comment>
<dbReference type="EMBL" id="QGKS01000239">
    <property type="protein sequence ID" value="PWR14310.1"/>
    <property type="molecule type" value="Genomic_DNA"/>
</dbReference>
<evidence type="ECO:0000259" key="6">
    <source>
        <dbReference type="Pfam" id="PF04932"/>
    </source>
</evidence>
<dbReference type="PANTHER" id="PTHR37422">
    <property type="entry name" value="TEICHURONIC ACID BIOSYNTHESIS PROTEIN TUAE"/>
    <property type="match status" value="1"/>
</dbReference>
<feature type="transmembrane region" description="Helical" evidence="5">
    <location>
        <begin position="315"/>
        <end position="335"/>
    </location>
</feature>
<dbReference type="Proteomes" id="UP000246050">
    <property type="component" value="Unassembled WGS sequence"/>
</dbReference>
<keyword evidence="3 5" id="KW-1133">Transmembrane helix</keyword>
<evidence type="ECO:0000256" key="4">
    <source>
        <dbReference type="ARBA" id="ARBA00023136"/>
    </source>
</evidence>
<proteinExistence type="predicted"/>
<feature type="transmembrane region" description="Helical" evidence="5">
    <location>
        <begin position="228"/>
        <end position="249"/>
    </location>
</feature>
<feature type="transmembrane region" description="Helical" evidence="5">
    <location>
        <begin position="33"/>
        <end position="51"/>
    </location>
</feature>
<feature type="transmembrane region" description="Helical" evidence="5">
    <location>
        <begin position="180"/>
        <end position="208"/>
    </location>
</feature>
<accession>A0A317DJ97</accession>
<sequence length="417" mass="45853">MMTKYRRSTQLWLTLLGIWAVVGFSQPKLIPGVFVATVGIVLSAMVVLSHFRAPRIPIMPIALAALAIASPLWAGTTIGQPRALLFAAVTISAIIFASYVTPKDAIRILDTGFKVVAVTTIVMMIVARGAAFETRWPNEGALIGPYVHKNILGAVLLLGLVTALYARTRTARRFELVSWVAVYGGLTALIQSSAAIVLGITAVLLAVVMNSWSKRTRTHRFVMVTLTFLWLVIIVPLLIANVESLLAIVGRDLTLSGRNRIWQGAILAWNEQPWFGYGWGVPFSPESNASAIISYFTYWIVPQAHNGYLSVALQLGWIGFTLFAAYTLRILFGAFRHATEDATSESLWLFQIAFVFTMHNIFESWLDNTHWFLAVAIGVWLIAIRPKRGNATEPPPLALVEALPQPIERVDAGLTVS</sequence>
<dbReference type="InterPro" id="IPR051533">
    <property type="entry name" value="WaaL-like"/>
</dbReference>
<feature type="transmembrane region" description="Helical" evidence="5">
    <location>
        <begin position="82"/>
        <end position="100"/>
    </location>
</feature>
<evidence type="ECO:0000313" key="7">
    <source>
        <dbReference type="EMBL" id="PWR14310.1"/>
    </source>
</evidence>
<protein>
    <recommendedName>
        <fullName evidence="6">O-antigen ligase-related domain-containing protein</fullName>
    </recommendedName>
</protein>
<organism evidence="7 8">
    <name type="scientific">Micromonospora sicca</name>
    <dbReference type="NCBI Taxonomy" id="2202420"/>
    <lineage>
        <taxon>Bacteria</taxon>
        <taxon>Bacillati</taxon>
        <taxon>Actinomycetota</taxon>
        <taxon>Actinomycetes</taxon>
        <taxon>Micromonosporales</taxon>
        <taxon>Micromonosporaceae</taxon>
        <taxon>Micromonospora</taxon>
    </lineage>
</organism>
<evidence type="ECO:0000256" key="5">
    <source>
        <dbReference type="SAM" id="Phobius"/>
    </source>
</evidence>
<dbReference type="AlphaFoldDB" id="A0A317DJ97"/>
<gene>
    <name evidence="7" type="ORF">DKT69_17090</name>
</gene>
<feature type="transmembrane region" description="Helical" evidence="5">
    <location>
        <begin position="112"/>
        <end position="131"/>
    </location>
</feature>
<dbReference type="GO" id="GO:0016020">
    <property type="term" value="C:membrane"/>
    <property type="evidence" value="ECO:0007669"/>
    <property type="project" value="UniProtKB-SubCell"/>
</dbReference>
<evidence type="ECO:0000256" key="3">
    <source>
        <dbReference type="ARBA" id="ARBA00022989"/>
    </source>
</evidence>
<dbReference type="InterPro" id="IPR007016">
    <property type="entry name" value="O-antigen_ligase-rel_domated"/>
</dbReference>
<feature type="domain" description="O-antigen ligase-related" evidence="6">
    <location>
        <begin position="180"/>
        <end position="324"/>
    </location>
</feature>